<keyword evidence="9" id="KW-1185">Reference proteome</keyword>
<evidence type="ECO:0000256" key="3">
    <source>
        <dbReference type="ARBA" id="ARBA00023163"/>
    </source>
</evidence>
<dbReference type="GO" id="GO:0019185">
    <property type="term" value="C:snRNA-activating protein complex"/>
    <property type="evidence" value="ECO:0007669"/>
    <property type="project" value="TreeGrafter"/>
</dbReference>
<dbReference type="GO" id="GO:0000978">
    <property type="term" value="F:RNA polymerase II cis-regulatory region sequence-specific DNA binding"/>
    <property type="evidence" value="ECO:0007669"/>
    <property type="project" value="TreeGrafter"/>
</dbReference>
<evidence type="ECO:0000256" key="4">
    <source>
        <dbReference type="ARBA" id="ARBA00023242"/>
    </source>
</evidence>
<evidence type="ECO:0000313" key="9">
    <source>
        <dbReference type="Proteomes" id="UP000688137"/>
    </source>
</evidence>
<feature type="compositionally biased region" description="Polar residues" evidence="5">
    <location>
        <begin position="197"/>
        <end position="211"/>
    </location>
</feature>
<feature type="domain" description="HTH myb-type" evidence="7">
    <location>
        <begin position="25"/>
        <end position="79"/>
    </location>
</feature>
<dbReference type="PANTHER" id="PTHR46621">
    <property type="entry name" value="SNRNA-ACTIVATING PROTEIN COMPLEX SUBUNIT 4"/>
    <property type="match status" value="1"/>
</dbReference>
<dbReference type="PROSITE" id="PS50090">
    <property type="entry name" value="MYB_LIKE"/>
    <property type="match status" value="3"/>
</dbReference>
<accession>A0A8S1ME21</accession>
<keyword evidence="2" id="KW-0238">DNA-binding</keyword>
<comment type="caution">
    <text evidence="8">The sequence shown here is derived from an EMBL/GenBank/DDBJ whole genome shotgun (WGS) entry which is preliminary data.</text>
</comment>
<dbReference type="Pfam" id="PF13921">
    <property type="entry name" value="Myb_DNA-bind_6"/>
    <property type="match status" value="1"/>
</dbReference>
<evidence type="ECO:0000313" key="8">
    <source>
        <dbReference type="EMBL" id="CAD8073554.1"/>
    </source>
</evidence>
<feature type="compositionally biased region" description="Low complexity" evidence="5">
    <location>
        <begin position="219"/>
        <end position="228"/>
    </location>
</feature>
<dbReference type="PANTHER" id="PTHR46621:SF1">
    <property type="entry name" value="SNRNA-ACTIVATING PROTEIN COMPLEX SUBUNIT 4"/>
    <property type="match status" value="1"/>
</dbReference>
<dbReference type="InterPro" id="IPR051575">
    <property type="entry name" value="Myb-like_DNA-bd"/>
</dbReference>
<evidence type="ECO:0000256" key="2">
    <source>
        <dbReference type="ARBA" id="ARBA00023125"/>
    </source>
</evidence>
<dbReference type="CDD" id="cd00167">
    <property type="entry name" value="SANT"/>
    <property type="match status" value="3"/>
</dbReference>
<keyword evidence="1" id="KW-0805">Transcription regulation</keyword>
<dbReference type="SMART" id="SM00717">
    <property type="entry name" value="SANT"/>
    <property type="match status" value="3"/>
</dbReference>
<feature type="domain" description="Myb-like" evidence="6">
    <location>
        <begin position="25"/>
        <end position="75"/>
    </location>
</feature>
<evidence type="ECO:0000256" key="1">
    <source>
        <dbReference type="ARBA" id="ARBA00023015"/>
    </source>
</evidence>
<sequence length="430" mass="50730">MVPNDNQLECNEIEDDKQSAKATTKKIQNRKIWSQKEDKLLERAIHELGTNWKEVAKHLYNRNPSQCAQRWKRIKPVSQRSRHSWSAVEDEQLLELVKIHKRNWGMIASIMHWRTGKQIRERFINKLNPEIRAEPWSKEEDLIVMDAYQKYGSRWTEISKLLKGRPENMIKNRFYSFIRKEYMNIQNPYYVIPNSQQKTDTDQLKSTQQSDEILKQDQNDNSQSSKSSIIKKRKHTKIQKKKMKKQKAIKKIKEQDQKIINNIVNDQNEEVLNGIVSAESSEVQVKEEDDNEIQVNKIAQSVLSQSLNNNLNQINNIQNSQQLFNDPIRSLYNSQVFQNQPSQSQQFQQQQYLAAMYYKYYEGIANLIKSQSLSQSQLLKESLPILSNATSQETQQSSLMQLSLSNMNFLQFPYMFRQESFPHSMNNSQF</sequence>
<dbReference type="EMBL" id="CAJJDM010000051">
    <property type="protein sequence ID" value="CAD8073554.1"/>
    <property type="molecule type" value="Genomic_DNA"/>
</dbReference>
<dbReference type="Pfam" id="PF00249">
    <property type="entry name" value="Myb_DNA-binding"/>
    <property type="match status" value="1"/>
</dbReference>
<dbReference type="InterPro" id="IPR017930">
    <property type="entry name" value="Myb_dom"/>
</dbReference>
<reference evidence="8" key="1">
    <citation type="submission" date="2021-01" db="EMBL/GenBank/DDBJ databases">
        <authorList>
            <consortium name="Genoscope - CEA"/>
            <person name="William W."/>
        </authorList>
    </citation>
    <scope>NUCLEOTIDE SEQUENCE</scope>
</reference>
<keyword evidence="4" id="KW-0539">Nucleus</keyword>
<dbReference type="GO" id="GO:0042795">
    <property type="term" value="P:snRNA transcription by RNA polymerase II"/>
    <property type="evidence" value="ECO:0007669"/>
    <property type="project" value="TreeGrafter"/>
</dbReference>
<feature type="region of interest" description="Disordered" evidence="5">
    <location>
        <begin position="197"/>
        <end position="246"/>
    </location>
</feature>
<evidence type="ECO:0000259" key="6">
    <source>
        <dbReference type="PROSITE" id="PS50090"/>
    </source>
</evidence>
<feature type="domain" description="Myb-like" evidence="6">
    <location>
        <begin position="128"/>
        <end position="178"/>
    </location>
</feature>
<organism evidence="8 9">
    <name type="scientific">Paramecium primaurelia</name>
    <dbReference type="NCBI Taxonomy" id="5886"/>
    <lineage>
        <taxon>Eukaryota</taxon>
        <taxon>Sar</taxon>
        <taxon>Alveolata</taxon>
        <taxon>Ciliophora</taxon>
        <taxon>Intramacronucleata</taxon>
        <taxon>Oligohymenophorea</taxon>
        <taxon>Peniculida</taxon>
        <taxon>Parameciidae</taxon>
        <taxon>Paramecium</taxon>
    </lineage>
</organism>
<evidence type="ECO:0000259" key="7">
    <source>
        <dbReference type="PROSITE" id="PS51294"/>
    </source>
</evidence>
<feature type="domain" description="HTH myb-type" evidence="7">
    <location>
        <begin position="82"/>
        <end position="127"/>
    </location>
</feature>
<proteinExistence type="predicted"/>
<dbReference type="GO" id="GO:0001006">
    <property type="term" value="F:RNA polymerase III type 3 promoter sequence-specific DNA binding"/>
    <property type="evidence" value="ECO:0007669"/>
    <property type="project" value="TreeGrafter"/>
</dbReference>
<dbReference type="InterPro" id="IPR001005">
    <property type="entry name" value="SANT/Myb"/>
</dbReference>
<feature type="domain" description="HTH myb-type" evidence="7">
    <location>
        <begin position="128"/>
        <end position="182"/>
    </location>
</feature>
<name>A0A8S1ME21_PARPR</name>
<evidence type="ECO:0000256" key="5">
    <source>
        <dbReference type="SAM" id="MobiDB-lite"/>
    </source>
</evidence>
<keyword evidence="3" id="KW-0804">Transcription</keyword>
<dbReference type="OMA" id="YMFRQES"/>
<dbReference type="GO" id="GO:0042796">
    <property type="term" value="P:snRNA transcription by RNA polymerase III"/>
    <property type="evidence" value="ECO:0007669"/>
    <property type="project" value="TreeGrafter"/>
</dbReference>
<dbReference type="AlphaFoldDB" id="A0A8S1ME21"/>
<feature type="compositionally biased region" description="Basic residues" evidence="5">
    <location>
        <begin position="229"/>
        <end position="246"/>
    </location>
</feature>
<feature type="domain" description="Myb-like" evidence="6">
    <location>
        <begin position="77"/>
        <end position="127"/>
    </location>
</feature>
<protein>
    <submittedName>
        <fullName evidence="8">Uncharacterized protein</fullName>
    </submittedName>
</protein>
<dbReference type="PROSITE" id="PS51294">
    <property type="entry name" value="HTH_MYB"/>
    <property type="match status" value="3"/>
</dbReference>
<dbReference type="Proteomes" id="UP000688137">
    <property type="component" value="Unassembled WGS sequence"/>
</dbReference>
<gene>
    <name evidence="8" type="ORF">PPRIM_AZ9-3.1.T0510123</name>
</gene>